<evidence type="ECO:0000259" key="1">
    <source>
        <dbReference type="SMART" id="SM00225"/>
    </source>
</evidence>
<dbReference type="STRING" id="91626.A0A0C9MIA8"/>
<sequence length="220" mass="25518">MTHHRENSQNERAGVNNTLHSFSIIRLNVGGTSFTTLYKKIADSSFFRELIADKNRVIVNQDEIFIDRDGELFRQILLFLRTRVVFSRNKATLTMLLQEATFYQLDSVIHALREVLGQGNEQKSPSEKFALEFIDLRDMFSKERDLREAPTYTLTKNSGNSVETFAIVDFITIYSRADYNDYVCAHPDNNEHCRCYYYPKLVLVSQKKRQGNGESQTMCC</sequence>
<keyword evidence="3" id="KW-1185">Reference proteome</keyword>
<dbReference type="AlphaFoldDB" id="A0A0C9MIA8"/>
<proteinExistence type="predicted"/>
<dbReference type="SMART" id="SM00225">
    <property type="entry name" value="BTB"/>
    <property type="match status" value="1"/>
</dbReference>
<dbReference type="SUPFAM" id="SSF54695">
    <property type="entry name" value="POZ domain"/>
    <property type="match status" value="1"/>
</dbReference>
<dbReference type="InterPro" id="IPR045068">
    <property type="entry name" value="BACURD1-3"/>
</dbReference>
<dbReference type="Pfam" id="PF02214">
    <property type="entry name" value="BTB_2"/>
    <property type="match status" value="1"/>
</dbReference>
<dbReference type="PANTHER" id="PTHR11145:SF8">
    <property type="entry name" value="RE57120P"/>
    <property type="match status" value="1"/>
</dbReference>
<dbReference type="Gene3D" id="3.30.710.10">
    <property type="entry name" value="Potassium Channel Kv1.1, Chain A"/>
    <property type="match status" value="1"/>
</dbReference>
<gene>
    <name evidence="2" type="ORF">MAM1_0371c10119</name>
</gene>
<dbReference type="Proteomes" id="UP000053815">
    <property type="component" value="Unassembled WGS sequence"/>
</dbReference>
<dbReference type="InterPro" id="IPR003131">
    <property type="entry name" value="T1-type_BTB"/>
</dbReference>
<dbReference type="InterPro" id="IPR000210">
    <property type="entry name" value="BTB/POZ_dom"/>
</dbReference>
<dbReference type="InterPro" id="IPR011333">
    <property type="entry name" value="SKP1/BTB/POZ_sf"/>
</dbReference>
<dbReference type="GO" id="GO:0051260">
    <property type="term" value="P:protein homooligomerization"/>
    <property type="evidence" value="ECO:0007669"/>
    <property type="project" value="InterPro"/>
</dbReference>
<dbReference type="EMBL" id="DF836660">
    <property type="protein sequence ID" value="GAN10576.1"/>
    <property type="molecule type" value="Genomic_DNA"/>
</dbReference>
<name>A0A0C9MIA8_9FUNG</name>
<organism evidence="2">
    <name type="scientific">Mucor ambiguus</name>
    <dbReference type="NCBI Taxonomy" id="91626"/>
    <lineage>
        <taxon>Eukaryota</taxon>
        <taxon>Fungi</taxon>
        <taxon>Fungi incertae sedis</taxon>
        <taxon>Mucoromycota</taxon>
        <taxon>Mucoromycotina</taxon>
        <taxon>Mucoromycetes</taxon>
        <taxon>Mucorales</taxon>
        <taxon>Mucorineae</taxon>
        <taxon>Mucoraceae</taxon>
        <taxon>Mucor</taxon>
    </lineage>
</organism>
<evidence type="ECO:0000313" key="3">
    <source>
        <dbReference type="Proteomes" id="UP000053815"/>
    </source>
</evidence>
<dbReference type="OrthoDB" id="10025005at2759"/>
<protein>
    <recommendedName>
        <fullName evidence="1">BTB domain-containing protein</fullName>
    </recommendedName>
</protein>
<accession>A0A0C9MIA8</accession>
<dbReference type="CDD" id="cd18316">
    <property type="entry name" value="BTB_POZ_KCTD-like"/>
    <property type="match status" value="1"/>
</dbReference>
<dbReference type="PANTHER" id="PTHR11145">
    <property type="entry name" value="BTB/POZ DOMAIN-CONTAINING ADAPTER FOR CUL3-MEDIATED RHOA DEGRADATION PROTEIN FAMILY MEMBER"/>
    <property type="match status" value="1"/>
</dbReference>
<reference evidence="2" key="1">
    <citation type="submission" date="2014-09" db="EMBL/GenBank/DDBJ databases">
        <title>Draft genome sequence of an oleaginous Mucoromycotina fungus Mucor ambiguus NBRC6742.</title>
        <authorList>
            <person name="Takeda I."/>
            <person name="Yamane N."/>
            <person name="Morita T."/>
            <person name="Tamano K."/>
            <person name="Machida M."/>
            <person name="Baker S."/>
            <person name="Koike H."/>
        </authorList>
    </citation>
    <scope>NUCLEOTIDE SEQUENCE</scope>
    <source>
        <strain evidence="2">NBRC 6742</strain>
    </source>
</reference>
<feature type="domain" description="BTB" evidence="1">
    <location>
        <begin position="23"/>
        <end position="120"/>
    </location>
</feature>
<evidence type="ECO:0000313" key="2">
    <source>
        <dbReference type="EMBL" id="GAN10576.1"/>
    </source>
</evidence>